<dbReference type="Gene3D" id="1.10.1740.10">
    <property type="match status" value="1"/>
</dbReference>
<dbReference type="InterPro" id="IPR014284">
    <property type="entry name" value="RNA_pol_sigma-70_dom"/>
</dbReference>
<evidence type="ECO:0000313" key="1">
    <source>
        <dbReference type="EMBL" id="CAB4196530.1"/>
    </source>
</evidence>
<dbReference type="InterPro" id="IPR036388">
    <property type="entry name" value="WH-like_DNA-bd_sf"/>
</dbReference>
<organism evidence="1">
    <name type="scientific">uncultured Caudovirales phage</name>
    <dbReference type="NCBI Taxonomy" id="2100421"/>
    <lineage>
        <taxon>Viruses</taxon>
        <taxon>Duplodnaviria</taxon>
        <taxon>Heunggongvirae</taxon>
        <taxon>Uroviricota</taxon>
        <taxon>Caudoviricetes</taxon>
        <taxon>Peduoviridae</taxon>
        <taxon>Maltschvirus</taxon>
        <taxon>Maltschvirus maltsch</taxon>
    </lineage>
</organism>
<proteinExistence type="predicted"/>
<name>A0A6J5RG49_9CAUD</name>
<dbReference type="InterPro" id="IPR013325">
    <property type="entry name" value="RNA_pol_sigma_r2"/>
</dbReference>
<accession>A0A6J5RG49</accession>
<dbReference type="NCBIfam" id="TIGR02937">
    <property type="entry name" value="sigma70-ECF"/>
    <property type="match status" value="1"/>
</dbReference>
<dbReference type="SUPFAM" id="SSF88659">
    <property type="entry name" value="Sigma3 and sigma4 domains of RNA polymerase sigma factors"/>
    <property type="match status" value="1"/>
</dbReference>
<dbReference type="Gene3D" id="1.10.10.10">
    <property type="entry name" value="Winged helix-like DNA-binding domain superfamily/Winged helix DNA-binding domain"/>
    <property type="match status" value="1"/>
</dbReference>
<protein>
    <submittedName>
        <fullName evidence="1">Sporulation sigma factor SigK</fullName>
    </submittedName>
</protein>
<dbReference type="GO" id="GO:0006352">
    <property type="term" value="P:DNA-templated transcription initiation"/>
    <property type="evidence" value="ECO:0007669"/>
    <property type="project" value="InterPro"/>
</dbReference>
<dbReference type="PANTHER" id="PTHR30603:SF47">
    <property type="entry name" value="RNA POLYMERASE SIGMA FACTOR SIGD, CHLOROPLASTIC"/>
    <property type="match status" value="1"/>
</dbReference>
<gene>
    <name evidence="1" type="ORF">UFOVP1290_50</name>
</gene>
<dbReference type="InterPro" id="IPR050239">
    <property type="entry name" value="Sigma-70_RNA_pol_init_factors"/>
</dbReference>
<reference evidence="1" key="1">
    <citation type="submission" date="2020-05" db="EMBL/GenBank/DDBJ databases">
        <authorList>
            <person name="Chiriac C."/>
            <person name="Salcher M."/>
            <person name="Ghai R."/>
            <person name="Kavagutti S V."/>
        </authorList>
    </citation>
    <scope>NUCLEOTIDE SEQUENCE</scope>
</reference>
<sequence length="209" mass="24359">MLSIEEAQELMEKFIELRGKSQDSKSNEDLLILKKHERICIEKFKYLVTMKTGRYKSFSNYDDLTQEGMEALIKAMKNYNPKKGIWFWWAHKYIDTRISRSANLHTTIRYPLKVAKDNTPHKEAIMPILIEENYCPDKELESLQVNSAIKNVMDILTKEQKEIINLAFGFDGDKPMSVNKICKKMNISRLSCIKTMNGALSVMKEKIKI</sequence>
<dbReference type="EMBL" id="LR797252">
    <property type="protein sequence ID" value="CAB4196530.1"/>
    <property type="molecule type" value="Genomic_DNA"/>
</dbReference>
<dbReference type="PANTHER" id="PTHR30603">
    <property type="entry name" value="RNA POLYMERASE SIGMA FACTOR RPO"/>
    <property type="match status" value="1"/>
</dbReference>
<dbReference type="SUPFAM" id="SSF88946">
    <property type="entry name" value="Sigma2 domain of RNA polymerase sigma factors"/>
    <property type="match status" value="1"/>
</dbReference>
<dbReference type="GO" id="GO:0003700">
    <property type="term" value="F:DNA-binding transcription factor activity"/>
    <property type="evidence" value="ECO:0007669"/>
    <property type="project" value="InterPro"/>
</dbReference>
<dbReference type="InterPro" id="IPR013324">
    <property type="entry name" value="RNA_pol_sigma_r3/r4-like"/>
</dbReference>